<accession>A0A1D2VIN8</accession>
<proteinExistence type="inferred from homology"/>
<dbReference type="InterPro" id="IPR029058">
    <property type="entry name" value="AB_hydrolase_fold"/>
</dbReference>
<dbReference type="GO" id="GO:0006654">
    <property type="term" value="P:phosphatidic acid biosynthetic process"/>
    <property type="evidence" value="ECO:0007669"/>
    <property type="project" value="TreeGrafter"/>
</dbReference>
<dbReference type="OrthoDB" id="7457040at2759"/>
<reference evidence="4" key="1">
    <citation type="submission" date="2016-05" db="EMBL/GenBank/DDBJ databases">
        <title>Comparative genomics of biotechnologically important yeasts.</title>
        <authorList>
            <consortium name="DOE Joint Genome Institute"/>
            <person name="Riley R."/>
            <person name="Haridas S."/>
            <person name="Wolfe K.H."/>
            <person name="Lopes M.R."/>
            <person name="Hittinger C.T."/>
            <person name="Goker M."/>
            <person name="Salamov A."/>
            <person name="Wisecaver J."/>
            <person name="Long T.M."/>
            <person name="Aerts A.L."/>
            <person name="Barry K."/>
            <person name="Choi C."/>
            <person name="Clum A."/>
            <person name="Coughlan A.Y."/>
            <person name="Deshpande S."/>
            <person name="Douglass A.P."/>
            <person name="Hanson S.J."/>
            <person name="Klenk H.-P."/>
            <person name="Labutti K."/>
            <person name="Lapidus A."/>
            <person name="Lindquist E."/>
            <person name="Lipzen A."/>
            <person name="Meier-Kolthoff J.P."/>
            <person name="Ohm R.A."/>
            <person name="Otillar R.P."/>
            <person name="Pangilinan J."/>
            <person name="Peng Y."/>
            <person name="Rokas A."/>
            <person name="Rosa C.A."/>
            <person name="Scheuner C."/>
            <person name="Sibirny A.A."/>
            <person name="Slot J.C."/>
            <person name="Stielow J.B."/>
            <person name="Sun H."/>
            <person name="Kurtzman C.P."/>
            <person name="Blackwell M."/>
            <person name="Grigoriev I.V."/>
            <person name="Jeffries T.W."/>
        </authorList>
    </citation>
    <scope>NUCLEOTIDE SEQUENCE [LARGE SCALE GENOMIC DNA]</scope>
    <source>
        <strain evidence="4">DSM 1968</strain>
    </source>
</reference>
<sequence length="514" mass="60737">MSLRKGSGKVLSLGWREVFRIWPRLWRRDYLREAQEELYKKTLSFYGKKESRVVARCQKVEINEDEYIHELFVSNRESGKKKDERKEEKKEEKANDLLMIHGYGATSSFYYRNFEQLIDNGSKGKRFLIFAIDLPNFGLSSTSEFKYPFNFREKRKWLTPRIKFKYKDERVELPKELDKEMKKMNMKQIGEMQKLKKIDKFEIMNSKEELVEIYGNLKEKVVPFFENYYIDAMNLYLDKKGVDSKDGKVDVICHSFGAYLMICFLLKYPERINKMIIVSPVGVERSPFCVESIKYFIDNYERQREYSVSSEYDKFNYLNVNFNAPSVFKFIWNKMISPFTIMKAMGPVGVKIASFYTLRRFNRGVIGGDVGEIEKFSDYILGLYFNVNYVIDKIKKREFSKIGNYNNSDKSIMSLISYNILARDSIHDKFARYFKARGESPLKKGQLPEILWMYGEYDWMNSMAGKGLVDFINGKLASNEKKMQYVKICNAGHNLFLDNPSEFDKAVKDFLDEK</sequence>
<dbReference type="Proteomes" id="UP000095038">
    <property type="component" value="Unassembled WGS sequence"/>
</dbReference>
<keyword evidence="4" id="KW-1185">Reference proteome</keyword>
<keyword evidence="3" id="KW-0378">Hydrolase</keyword>
<dbReference type="GO" id="GO:0055088">
    <property type="term" value="P:lipid homeostasis"/>
    <property type="evidence" value="ECO:0007669"/>
    <property type="project" value="TreeGrafter"/>
</dbReference>
<evidence type="ECO:0000259" key="2">
    <source>
        <dbReference type="Pfam" id="PF00561"/>
    </source>
</evidence>
<dbReference type="EMBL" id="KV454479">
    <property type="protein sequence ID" value="ODV61410.1"/>
    <property type="molecule type" value="Genomic_DNA"/>
</dbReference>
<name>A0A1D2VIN8_9ASCO</name>
<gene>
    <name evidence="3" type="ORF">ASCRUDRAFT_69912</name>
</gene>
<evidence type="ECO:0000313" key="4">
    <source>
        <dbReference type="Proteomes" id="UP000095038"/>
    </source>
</evidence>
<dbReference type="Pfam" id="PF00561">
    <property type="entry name" value="Abhydrolase_1"/>
    <property type="match status" value="1"/>
</dbReference>
<evidence type="ECO:0000313" key="3">
    <source>
        <dbReference type="EMBL" id="ODV61410.1"/>
    </source>
</evidence>
<dbReference type="GO" id="GO:0042171">
    <property type="term" value="F:lysophosphatidic acid acyltransferase activity"/>
    <property type="evidence" value="ECO:0007669"/>
    <property type="project" value="TreeGrafter"/>
</dbReference>
<dbReference type="PANTHER" id="PTHR42886:SF29">
    <property type="entry name" value="PUMMELIG, ISOFORM A"/>
    <property type="match status" value="1"/>
</dbReference>
<feature type="domain" description="AB hydrolase-1" evidence="2">
    <location>
        <begin position="97"/>
        <end position="280"/>
    </location>
</feature>
<dbReference type="PANTHER" id="PTHR42886">
    <property type="entry name" value="RE40534P-RELATED"/>
    <property type="match status" value="1"/>
</dbReference>
<dbReference type="GO" id="GO:0004623">
    <property type="term" value="F:phospholipase A2 activity"/>
    <property type="evidence" value="ECO:0007669"/>
    <property type="project" value="TreeGrafter"/>
</dbReference>
<dbReference type="InParanoid" id="A0A1D2VIN8"/>
<dbReference type="GeneID" id="30965361"/>
<dbReference type="InterPro" id="IPR000073">
    <property type="entry name" value="AB_hydrolase_1"/>
</dbReference>
<dbReference type="GO" id="GO:0035965">
    <property type="term" value="P:cardiolipin acyl-chain remodeling"/>
    <property type="evidence" value="ECO:0007669"/>
    <property type="project" value="TreeGrafter"/>
</dbReference>
<dbReference type="FunCoup" id="A0A1D2VIN8">
    <property type="interactions" value="282"/>
</dbReference>
<dbReference type="SUPFAM" id="SSF53474">
    <property type="entry name" value="alpha/beta-Hydrolases"/>
    <property type="match status" value="1"/>
</dbReference>
<dbReference type="AlphaFoldDB" id="A0A1D2VIN8"/>
<protein>
    <submittedName>
        <fullName evidence="3">Alpha/beta-hydrolase</fullName>
    </submittedName>
</protein>
<evidence type="ECO:0000256" key="1">
    <source>
        <dbReference type="ARBA" id="ARBA00038097"/>
    </source>
</evidence>
<dbReference type="RefSeq" id="XP_020047717.1">
    <property type="nucleotide sequence ID" value="XM_020191725.1"/>
</dbReference>
<dbReference type="GO" id="GO:0005743">
    <property type="term" value="C:mitochondrial inner membrane"/>
    <property type="evidence" value="ECO:0007669"/>
    <property type="project" value="TreeGrafter"/>
</dbReference>
<comment type="similarity">
    <text evidence="1">Belongs to the peptidase S33 family. ABHD4/ABHD5 subfamily.</text>
</comment>
<dbReference type="STRING" id="1344418.A0A1D2VIN8"/>
<dbReference type="Gene3D" id="3.40.50.1820">
    <property type="entry name" value="alpha/beta hydrolase"/>
    <property type="match status" value="2"/>
</dbReference>
<organism evidence="3 4">
    <name type="scientific">Ascoidea rubescens DSM 1968</name>
    <dbReference type="NCBI Taxonomy" id="1344418"/>
    <lineage>
        <taxon>Eukaryota</taxon>
        <taxon>Fungi</taxon>
        <taxon>Dikarya</taxon>
        <taxon>Ascomycota</taxon>
        <taxon>Saccharomycotina</taxon>
        <taxon>Saccharomycetes</taxon>
        <taxon>Ascoideaceae</taxon>
        <taxon>Ascoidea</taxon>
    </lineage>
</organism>